<feature type="region of interest" description="Disordered" evidence="1">
    <location>
        <begin position="1"/>
        <end position="61"/>
    </location>
</feature>
<protein>
    <submittedName>
        <fullName evidence="4">GNAT family N-acetyltransferase</fullName>
        <ecNumber evidence="4">2.3.1.-</ecNumber>
    </submittedName>
</protein>
<dbReference type="KEGG" id="sbil:SANBI_000584"/>
<dbReference type="InterPro" id="IPR029068">
    <property type="entry name" value="Glyas_Bleomycin-R_OHBP_Dase"/>
</dbReference>
<evidence type="ECO:0000256" key="1">
    <source>
        <dbReference type="SAM" id="MobiDB-lite"/>
    </source>
</evidence>
<gene>
    <name evidence="4" type="ORF">SANBI_000584</name>
</gene>
<dbReference type="EMBL" id="CP138359">
    <property type="protein sequence ID" value="WPF82949.1"/>
    <property type="molecule type" value="Genomic_DNA"/>
</dbReference>
<dbReference type="InterPro" id="IPR037523">
    <property type="entry name" value="VOC_core"/>
</dbReference>
<dbReference type="Gene3D" id="3.40.630.30">
    <property type="match status" value="1"/>
</dbReference>
<dbReference type="PROSITE" id="PS51186">
    <property type="entry name" value="GNAT"/>
    <property type="match status" value="1"/>
</dbReference>
<dbReference type="SUPFAM" id="SSF55729">
    <property type="entry name" value="Acyl-CoA N-acyltransferases (Nat)"/>
    <property type="match status" value="1"/>
</dbReference>
<dbReference type="Pfam" id="PF13669">
    <property type="entry name" value="Glyoxalase_4"/>
    <property type="match status" value="1"/>
</dbReference>
<dbReference type="GO" id="GO:0016747">
    <property type="term" value="F:acyltransferase activity, transferring groups other than amino-acyl groups"/>
    <property type="evidence" value="ECO:0007669"/>
    <property type="project" value="InterPro"/>
</dbReference>
<dbReference type="EC" id="2.3.1.-" evidence="4"/>
<dbReference type="Gene3D" id="3.10.180.10">
    <property type="entry name" value="2,3-Dihydroxybiphenyl 1,2-Dioxygenase, domain 1"/>
    <property type="match status" value="1"/>
</dbReference>
<proteinExistence type="predicted"/>
<evidence type="ECO:0000259" key="2">
    <source>
        <dbReference type="PROSITE" id="PS51186"/>
    </source>
</evidence>
<name>A0AAF0Z8U6_9MICO</name>
<dbReference type="PANTHER" id="PTHR43328">
    <property type="entry name" value="ACETYLTRANSFERASE-RELATED"/>
    <property type="match status" value="1"/>
</dbReference>
<organism evidence="4 5">
    <name type="scientific">Sanguibacter biliveldensis</name>
    <dbReference type="NCBI Taxonomy" id="3030830"/>
    <lineage>
        <taxon>Bacteria</taxon>
        <taxon>Bacillati</taxon>
        <taxon>Actinomycetota</taxon>
        <taxon>Actinomycetes</taxon>
        <taxon>Micrococcales</taxon>
        <taxon>Sanguibacteraceae</taxon>
        <taxon>Sanguibacter</taxon>
    </lineage>
</organism>
<dbReference type="InterPro" id="IPR000182">
    <property type="entry name" value="GNAT_dom"/>
</dbReference>
<keyword evidence="4" id="KW-0808">Transferase</keyword>
<dbReference type="InterPro" id="IPR016181">
    <property type="entry name" value="Acyl_CoA_acyltransferase"/>
</dbReference>
<accession>A0AAF0Z8U6</accession>
<dbReference type="RefSeq" id="WP_319158760.1">
    <property type="nucleotide sequence ID" value="NZ_CP138359.1"/>
</dbReference>
<feature type="compositionally biased region" description="Low complexity" evidence="1">
    <location>
        <begin position="7"/>
        <end position="48"/>
    </location>
</feature>
<evidence type="ECO:0000259" key="3">
    <source>
        <dbReference type="PROSITE" id="PS51819"/>
    </source>
</evidence>
<dbReference type="PROSITE" id="PS51819">
    <property type="entry name" value="VOC"/>
    <property type="match status" value="1"/>
</dbReference>
<dbReference type="AlphaFoldDB" id="A0AAF0Z8U6"/>
<evidence type="ECO:0000313" key="5">
    <source>
        <dbReference type="Proteomes" id="UP001304340"/>
    </source>
</evidence>
<dbReference type="SUPFAM" id="SSF54593">
    <property type="entry name" value="Glyoxalase/Bleomycin resistance protein/Dihydroxybiphenyl dioxygenase"/>
    <property type="match status" value="1"/>
</dbReference>
<keyword evidence="5" id="KW-1185">Reference proteome</keyword>
<dbReference type="PANTHER" id="PTHR43328:SF1">
    <property type="entry name" value="N-ACETYLTRANSFERASE DOMAIN-CONTAINING PROTEIN"/>
    <property type="match status" value="1"/>
</dbReference>
<dbReference type="Proteomes" id="UP001304340">
    <property type="component" value="Chromosome"/>
</dbReference>
<evidence type="ECO:0000313" key="4">
    <source>
        <dbReference type="EMBL" id="WPF82949.1"/>
    </source>
</evidence>
<feature type="domain" description="VOC" evidence="3">
    <location>
        <begin position="76"/>
        <end position="207"/>
    </location>
</feature>
<keyword evidence="4" id="KW-0012">Acyltransferase</keyword>
<sequence>MTVQPETTASSTAQPAPAQAGLGTPSAPTAAATDTSSASAASAPSTPTVPDSGQAAPAAPAAPAVPAAPIASARGTLHHVEIWVPDLEEARATWGWLLTELGYSPFQTWDTGFSLRLGGTYLVFEQSAALSSSEHDRLRPGLNHLALHSGSQARVDRLYAAAQEKGWTPLFADRYPWAGGKPSDGRPGHYAAFLQNSAGFEVELVAAPADVVLRPIISADIDVFFRMEQDREANRIAAFTVKDPTDRGRFDARWKILREDPQVTARTILVGGRVAGSIMTYVEDDEHELTYWIGREYWGRGVATKALRAILTEVTDRPMHARTAKDNVGSLTVLKRCGFEVIGEDSGFANGRGEIVEEFILALRDQPVQQG</sequence>
<feature type="domain" description="N-acetyltransferase" evidence="2">
    <location>
        <begin position="211"/>
        <end position="366"/>
    </location>
</feature>
<reference evidence="5" key="1">
    <citation type="submission" date="2023-11" db="EMBL/GenBank/DDBJ databases">
        <authorList>
            <person name="Helweg L.P."/>
            <person name="Kiel A."/>
            <person name="Hitz F."/>
            <person name="Ruckert-Reed C."/>
            <person name="Busche T."/>
            <person name="Kaltschmidt B."/>
            <person name="Kaltschmidt C."/>
        </authorList>
    </citation>
    <scope>NUCLEOTIDE SEQUENCE [LARGE SCALE GENOMIC DNA]</scope>
    <source>
        <strain evidence="5">4.1</strain>
    </source>
</reference>
<dbReference type="Pfam" id="PF13302">
    <property type="entry name" value="Acetyltransf_3"/>
    <property type="match status" value="1"/>
</dbReference>